<sequence>MVIIGSFHTTMLFVFQLLYSLFIISYSMTNSMNLSSSPIIITKKTEDNPLPIQTLFKLPSPIPNWPPGEGFASGTIDLGGLELCQITSFTQIWATHEGGPEGLGATFFEPSSIPEGFFTLGFYGQPNNSPLFGSVVAAKDVVGEALRPPIDYTLVWSSESSKINQDGNAYIWLPIPPDGYKAVGHVITSSPDKPSPDKIRCVRSDFTDVCETDAFIWGEDANGLSFYGLRPTNRGIGALGLSAGTFVAHNGVNNTMPITCLKNVNGNLTSMPNLSQIQALVQAYSPVIYFHPDEQYLPSSVSWFFQNGALLYTKGDESNPVAIEPTGSNLPQGGSNDGAYWIDLPVDQAAKEQVKKGDLQDAGVYLHVKPVLGTTFTDIAMWVFCPFNGPSKAKVGIINVSLGKIGEHVGDWEHVTLRISNFNGELKSVYFSQHGAGVWVDAPNLEFQSGNKLVAYAALHSHAMSPKAGVVLQGNGGIGIKMETGKGKMVFDTGSKYLVVGAEYLGSEVVELPWLNYAREWGPKLDYSIDGELKKVEKLIPGFLKAKFEKIVRGLPREVLGEEGPTGPEMKNNWNGDENV</sequence>
<name>A0A4S4EZS3_CAMSN</name>
<feature type="transmembrane region" description="Helical" evidence="2">
    <location>
        <begin position="12"/>
        <end position="29"/>
    </location>
</feature>
<dbReference type="Proteomes" id="UP000306102">
    <property type="component" value="Unassembled WGS sequence"/>
</dbReference>
<evidence type="ECO:0008006" key="5">
    <source>
        <dbReference type="Google" id="ProtNLM"/>
    </source>
</evidence>
<dbReference type="AlphaFoldDB" id="A0A4S4EZS3"/>
<keyword evidence="2" id="KW-0812">Transmembrane</keyword>
<evidence type="ECO:0000313" key="3">
    <source>
        <dbReference type="EMBL" id="THG22643.1"/>
    </source>
</evidence>
<dbReference type="EMBL" id="SDRB02000747">
    <property type="protein sequence ID" value="THG22643.1"/>
    <property type="molecule type" value="Genomic_DNA"/>
</dbReference>
<evidence type="ECO:0000313" key="4">
    <source>
        <dbReference type="Proteomes" id="UP000306102"/>
    </source>
</evidence>
<protein>
    <recommendedName>
        <fullName evidence="5">Vacuolar protein sorting-associated protein 62</fullName>
    </recommendedName>
</protein>
<dbReference type="PANTHER" id="PTHR48152">
    <property type="entry name" value="F1C9.34 PROTEIN"/>
    <property type="match status" value="1"/>
</dbReference>
<keyword evidence="2" id="KW-1133">Transmembrane helix</keyword>
<evidence type="ECO:0000256" key="2">
    <source>
        <dbReference type="SAM" id="Phobius"/>
    </source>
</evidence>
<keyword evidence="2" id="KW-0472">Membrane</keyword>
<dbReference type="Pfam" id="PF06101">
    <property type="entry name" value="Vps62"/>
    <property type="match status" value="1"/>
</dbReference>
<comment type="caution">
    <text evidence="3">The sequence shown here is derived from an EMBL/GenBank/DDBJ whole genome shotgun (WGS) entry which is preliminary data.</text>
</comment>
<accession>A0A4S4EZS3</accession>
<dbReference type="STRING" id="542762.A0A4S4EZS3"/>
<evidence type="ECO:0000256" key="1">
    <source>
        <dbReference type="SAM" id="MobiDB-lite"/>
    </source>
</evidence>
<dbReference type="InterPro" id="IPR009291">
    <property type="entry name" value="Vps62"/>
</dbReference>
<feature type="region of interest" description="Disordered" evidence="1">
    <location>
        <begin position="561"/>
        <end position="580"/>
    </location>
</feature>
<keyword evidence="4" id="KW-1185">Reference proteome</keyword>
<proteinExistence type="predicted"/>
<gene>
    <name evidence="3" type="ORF">TEA_021757</name>
</gene>
<dbReference type="PANTHER" id="PTHR48152:SF3">
    <property type="entry name" value="DUF946 FAMILY PROTEIN (DUF946)"/>
    <property type="match status" value="1"/>
</dbReference>
<organism evidence="3 4">
    <name type="scientific">Camellia sinensis var. sinensis</name>
    <name type="common">China tea</name>
    <dbReference type="NCBI Taxonomy" id="542762"/>
    <lineage>
        <taxon>Eukaryota</taxon>
        <taxon>Viridiplantae</taxon>
        <taxon>Streptophyta</taxon>
        <taxon>Embryophyta</taxon>
        <taxon>Tracheophyta</taxon>
        <taxon>Spermatophyta</taxon>
        <taxon>Magnoliopsida</taxon>
        <taxon>eudicotyledons</taxon>
        <taxon>Gunneridae</taxon>
        <taxon>Pentapetalae</taxon>
        <taxon>asterids</taxon>
        <taxon>Ericales</taxon>
        <taxon>Theaceae</taxon>
        <taxon>Camellia</taxon>
    </lineage>
</organism>
<reference evidence="3 4" key="1">
    <citation type="journal article" date="2018" name="Proc. Natl. Acad. Sci. U.S.A.">
        <title>Draft genome sequence of Camellia sinensis var. sinensis provides insights into the evolution of the tea genome and tea quality.</title>
        <authorList>
            <person name="Wei C."/>
            <person name="Yang H."/>
            <person name="Wang S."/>
            <person name="Zhao J."/>
            <person name="Liu C."/>
            <person name="Gao L."/>
            <person name="Xia E."/>
            <person name="Lu Y."/>
            <person name="Tai Y."/>
            <person name="She G."/>
            <person name="Sun J."/>
            <person name="Cao H."/>
            <person name="Tong W."/>
            <person name="Gao Q."/>
            <person name="Li Y."/>
            <person name="Deng W."/>
            <person name="Jiang X."/>
            <person name="Wang W."/>
            <person name="Chen Q."/>
            <person name="Zhang S."/>
            <person name="Li H."/>
            <person name="Wu J."/>
            <person name="Wang P."/>
            <person name="Li P."/>
            <person name="Shi C."/>
            <person name="Zheng F."/>
            <person name="Jian J."/>
            <person name="Huang B."/>
            <person name="Shan D."/>
            <person name="Shi M."/>
            <person name="Fang C."/>
            <person name="Yue Y."/>
            <person name="Li F."/>
            <person name="Li D."/>
            <person name="Wei S."/>
            <person name="Han B."/>
            <person name="Jiang C."/>
            <person name="Yin Y."/>
            <person name="Xia T."/>
            <person name="Zhang Z."/>
            <person name="Bennetzen J.L."/>
            <person name="Zhao S."/>
            <person name="Wan X."/>
        </authorList>
    </citation>
    <scope>NUCLEOTIDE SEQUENCE [LARGE SCALE GENOMIC DNA]</scope>
    <source>
        <strain evidence="4">cv. Shuchazao</strain>
        <tissue evidence="3">Leaf</tissue>
    </source>
</reference>